<dbReference type="InParanoid" id="A0A1Y2ERQ3"/>
<dbReference type="STRING" id="106004.A0A1Y2ERQ3"/>
<name>A0A1Y2ERQ3_9BASI</name>
<evidence type="ECO:0000259" key="1">
    <source>
        <dbReference type="Pfam" id="PF12937"/>
    </source>
</evidence>
<accession>A0A1Y2ERQ3</accession>
<dbReference type="Gene3D" id="1.20.1280.50">
    <property type="match status" value="1"/>
</dbReference>
<keyword evidence="3" id="KW-1185">Reference proteome</keyword>
<sequence>MDEGLTEKLEKLSVQSESATASIPSIPSELIQHILNFLDPTSKDTLTTLLNCQLVSRSFAASSLAPVVWRPLVQARWERGKLKYPAYKLPLEEDQKLVDQLFPSPARDAPSDPFVVFRARWKLDGIAERHIERLVNGTKDRLVSIETTSVLGDLVWSHLWRTGPRMDAGSASLTQRWWCRELLGCAARFTAFETWLAIAEGRLAGGEAIELGIAAFDAFGRDGFRSSSTRFTTAIAGQVSRALQQEDNRGSDSDEPFEELEHVVSLLLGVYKKCRFVLSRSPELVLDRSGNLDEMFLQLAVKRLAFAKGPQESEITLHPTACAAVFAGFARRLAAPFEIKVELNAYDSFRVSWKKLPNIALVIDMRDGEGFGSMYDANLTEGDEANWLTPSEVLARYGSDMSHRAVEENVGGSTSASPQEAYAASMICCTIFVDNDIKENIFPSLLQQFRPPRAHDLPLLEHCILPTLSDIRSAQQLLKVIKAEDLKTPTPHHRPTDGSFNLKLRVGDTFLLRSTGEFGVVVGWEAQEGPVTRATPRPARGGRAKQKAMPLRRPIEYIYLATLESHADYTEPSRLIDAELDTARRPRTLQIHDLMEVEPLGRLFNECIEEPSRIFFVPSAETLARWPDG</sequence>
<dbReference type="AlphaFoldDB" id="A0A1Y2ERQ3"/>
<comment type="caution">
    <text evidence="2">The sequence shown here is derived from an EMBL/GenBank/DDBJ whole genome shotgun (WGS) entry which is preliminary data.</text>
</comment>
<evidence type="ECO:0000313" key="2">
    <source>
        <dbReference type="EMBL" id="ORY74271.1"/>
    </source>
</evidence>
<dbReference type="InterPro" id="IPR001810">
    <property type="entry name" value="F-box_dom"/>
</dbReference>
<proteinExistence type="predicted"/>
<evidence type="ECO:0000313" key="3">
    <source>
        <dbReference type="Proteomes" id="UP000193467"/>
    </source>
</evidence>
<dbReference type="InterPro" id="IPR036047">
    <property type="entry name" value="F-box-like_dom_sf"/>
</dbReference>
<protein>
    <recommendedName>
        <fullName evidence="1">F-box domain-containing protein</fullName>
    </recommendedName>
</protein>
<dbReference type="EMBL" id="MCGR01000042">
    <property type="protein sequence ID" value="ORY74271.1"/>
    <property type="molecule type" value="Genomic_DNA"/>
</dbReference>
<gene>
    <name evidence="2" type="ORF">BCR35DRAFT_306717</name>
</gene>
<reference evidence="2 3" key="1">
    <citation type="submission" date="2016-07" db="EMBL/GenBank/DDBJ databases">
        <title>Pervasive Adenine N6-methylation of Active Genes in Fungi.</title>
        <authorList>
            <consortium name="DOE Joint Genome Institute"/>
            <person name="Mondo S.J."/>
            <person name="Dannebaum R.O."/>
            <person name="Kuo R.C."/>
            <person name="Labutti K."/>
            <person name="Haridas S."/>
            <person name="Kuo A."/>
            <person name="Salamov A."/>
            <person name="Ahrendt S.R."/>
            <person name="Lipzen A."/>
            <person name="Sullivan W."/>
            <person name="Andreopoulos W.B."/>
            <person name="Clum A."/>
            <person name="Lindquist E."/>
            <person name="Daum C."/>
            <person name="Ramamoorthy G.K."/>
            <person name="Gryganskyi A."/>
            <person name="Culley D."/>
            <person name="Magnuson J.K."/>
            <person name="James T.Y."/>
            <person name="O'Malley M.A."/>
            <person name="Stajich J.E."/>
            <person name="Spatafora J.W."/>
            <person name="Visel A."/>
            <person name="Grigoriev I.V."/>
        </authorList>
    </citation>
    <scope>NUCLEOTIDE SEQUENCE [LARGE SCALE GENOMIC DNA]</scope>
    <source>
        <strain evidence="2 3">62-1032</strain>
    </source>
</reference>
<feature type="domain" description="F-box" evidence="1">
    <location>
        <begin position="24"/>
        <end position="73"/>
    </location>
</feature>
<dbReference type="Pfam" id="PF12937">
    <property type="entry name" value="F-box-like"/>
    <property type="match status" value="1"/>
</dbReference>
<organism evidence="2 3">
    <name type="scientific">Leucosporidium creatinivorum</name>
    <dbReference type="NCBI Taxonomy" id="106004"/>
    <lineage>
        <taxon>Eukaryota</taxon>
        <taxon>Fungi</taxon>
        <taxon>Dikarya</taxon>
        <taxon>Basidiomycota</taxon>
        <taxon>Pucciniomycotina</taxon>
        <taxon>Microbotryomycetes</taxon>
        <taxon>Leucosporidiales</taxon>
        <taxon>Leucosporidium</taxon>
    </lineage>
</organism>
<dbReference type="SUPFAM" id="SSF81383">
    <property type="entry name" value="F-box domain"/>
    <property type="match status" value="1"/>
</dbReference>
<dbReference type="Proteomes" id="UP000193467">
    <property type="component" value="Unassembled WGS sequence"/>
</dbReference>